<dbReference type="GO" id="GO:0005516">
    <property type="term" value="F:calmodulin binding"/>
    <property type="evidence" value="ECO:0007669"/>
    <property type="project" value="UniProtKB-KW"/>
</dbReference>
<keyword evidence="8" id="KW-1185">Reference proteome</keyword>
<dbReference type="AlphaFoldDB" id="A0A7N0U5M3"/>
<feature type="region of interest" description="Disordered" evidence="5">
    <location>
        <begin position="19"/>
        <end position="49"/>
    </location>
</feature>
<accession>A0A7N0U5M3</accession>
<organism evidence="7 8">
    <name type="scientific">Kalanchoe fedtschenkoi</name>
    <name type="common">Lavender scallops</name>
    <name type="synonym">South American air plant</name>
    <dbReference type="NCBI Taxonomy" id="63787"/>
    <lineage>
        <taxon>Eukaryota</taxon>
        <taxon>Viridiplantae</taxon>
        <taxon>Streptophyta</taxon>
        <taxon>Embryophyta</taxon>
        <taxon>Tracheophyta</taxon>
        <taxon>Spermatophyta</taxon>
        <taxon>Magnoliopsida</taxon>
        <taxon>eudicotyledons</taxon>
        <taxon>Gunneridae</taxon>
        <taxon>Pentapetalae</taxon>
        <taxon>Saxifragales</taxon>
        <taxon>Crassulaceae</taxon>
        <taxon>Kalanchoe</taxon>
    </lineage>
</organism>
<dbReference type="Proteomes" id="UP000594263">
    <property type="component" value="Unplaced"/>
</dbReference>
<feature type="region of interest" description="Disordered" evidence="5">
    <location>
        <begin position="320"/>
        <end position="342"/>
    </location>
</feature>
<dbReference type="InterPro" id="IPR025064">
    <property type="entry name" value="DUF4005"/>
</dbReference>
<sequence>MGKTGGGYSSSSWLSAVKRAFKSPSKDSNGRRREESEQEDEDDKKRGKRRWGLWKSTCQETVIQCDGKINNVVAPSSASKTKPATVTSNAQKNFVDVKAADHSVPVAVYEEQRQALAVAMASTAAAEAAVASAQAAMGVIRLTLPPPFVKKHYAAIVIQTTFRGYLARRALRALKGLVKLQALVRGYSVRKRAKMTLQCMQALVRAQTRVQEHRRRLSHEGSRDSNGRRESHFADRKQHARTTSNVEDDWDELRTIREVKTKEAGLRREKAVACAFSHQMSRYSRESCASENEAEERPRYADPWMTNQCDRRGRASCDHRESLKTVHMDTSQPYSAPSLKRSQQQHCYQDQLSQYNSRHSTASHPHYMVHNRIPPVSPRTPVSARIKHIQVNSASPRLQKEEMSYSYTKAQTPNLGSVHFHGIQRHSAPNYMAATESAKARVRSQSVPRHRSETPDGDKRGTVKKRLMFPVQDHDPCCEINFGDEDRARNLWTTRLPNQNDGIRSFTEPRTNISSCCTDSNGGELSPPSINNLRIWLRYAENKRN</sequence>
<evidence type="ECO:0000256" key="4">
    <source>
        <dbReference type="ARBA" id="ARBA00045534"/>
    </source>
</evidence>
<feature type="region of interest" description="Disordered" evidence="5">
    <location>
        <begin position="210"/>
        <end position="247"/>
    </location>
</feature>
<keyword evidence="1" id="KW-0112">Calmodulin-binding</keyword>
<feature type="region of interest" description="Disordered" evidence="5">
    <location>
        <begin position="440"/>
        <end position="461"/>
    </location>
</feature>
<dbReference type="InterPro" id="IPR027417">
    <property type="entry name" value="P-loop_NTPase"/>
</dbReference>
<dbReference type="PROSITE" id="PS50096">
    <property type="entry name" value="IQ"/>
    <property type="match status" value="2"/>
</dbReference>
<dbReference type="Gene3D" id="1.20.5.190">
    <property type="match status" value="1"/>
</dbReference>
<dbReference type="OMA" id="WIFKKPP"/>
<dbReference type="InterPro" id="IPR000048">
    <property type="entry name" value="IQ_motif_EF-hand-BS"/>
</dbReference>
<evidence type="ECO:0000256" key="5">
    <source>
        <dbReference type="SAM" id="MobiDB-lite"/>
    </source>
</evidence>
<feature type="compositionally biased region" description="Basic and acidic residues" evidence="5">
    <location>
        <begin position="24"/>
        <end position="35"/>
    </location>
</feature>
<comment type="subunit">
    <text evidence="3">Binds to multiple calmodulin (CaM) in the presence of Ca(2+) and CaM-like proteins.</text>
</comment>
<evidence type="ECO:0000256" key="1">
    <source>
        <dbReference type="ARBA" id="ARBA00022860"/>
    </source>
</evidence>
<dbReference type="PANTHER" id="PTHR32295">
    <property type="entry name" value="IQ-DOMAIN 5-RELATED"/>
    <property type="match status" value="1"/>
</dbReference>
<evidence type="ECO:0000256" key="3">
    <source>
        <dbReference type="ARBA" id="ARBA00024378"/>
    </source>
</evidence>
<protein>
    <recommendedName>
        <fullName evidence="6">DUF4005 domain-containing protein</fullName>
    </recommendedName>
</protein>
<comment type="function">
    <text evidence="4">May be involved in cooperative interactions with calmodulins or calmodulin-like proteins. Recruits calmodulin proteins to microtubules, thus being a potential scaffold in cellular signaling and trafficking. May associate with nucleic acids and regulate gene expression at the transcriptional or post-transcriptional level.</text>
</comment>
<evidence type="ECO:0000313" key="7">
    <source>
        <dbReference type="EnsemblPlants" id="Kaladp0053s0515.1.v1.1"/>
    </source>
</evidence>
<evidence type="ECO:0000313" key="8">
    <source>
        <dbReference type="Proteomes" id="UP000594263"/>
    </source>
</evidence>
<dbReference type="PANTHER" id="PTHR32295:SF6">
    <property type="entry name" value="PROTEIN IQ-DOMAIN 18"/>
    <property type="match status" value="1"/>
</dbReference>
<feature type="compositionally biased region" description="Polar residues" evidence="5">
    <location>
        <begin position="328"/>
        <end position="342"/>
    </location>
</feature>
<feature type="compositionally biased region" description="Basic and acidic residues" evidence="5">
    <location>
        <begin position="218"/>
        <end position="237"/>
    </location>
</feature>
<dbReference type="CDD" id="cd23767">
    <property type="entry name" value="IQCD"/>
    <property type="match status" value="1"/>
</dbReference>
<name>A0A7N0U5M3_KALFE</name>
<dbReference type="Pfam" id="PF00612">
    <property type="entry name" value="IQ"/>
    <property type="match status" value="2"/>
</dbReference>
<dbReference type="Pfam" id="PF13178">
    <property type="entry name" value="DUF4005"/>
    <property type="match status" value="1"/>
</dbReference>
<reference evidence="7" key="1">
    <citation type="submission" date="2021-01" db="UniProtKB">
        <authorList>
            <consortium name="EnsemblPlants"/>
        </authorList>
    </citation>
    <scope>IDENTIFICATION</scope>
</reference>
<feature type="compositionally biased region" description="Basic and acidic residues" evidence="5">
    <location>
        <begin position="450"/>
        <end position="461"/>
    </location>
</feature>
<feature type="domain" description="DUF4005" evidence="6">
    <location>
        <begin position="395"/>
        <end position="476"/>
    </location>
</feature>
<proteinExistence type="inferred from homology"/>
<dbReference type="EnsemblPlants" id="Kaladp0053s0515.1.v1.1">
    <property type="protein sequence ID" value="Kaladp0053s0515.1.v1.1"/>
    <property type="gene ID" value="Kaladp0053s0515.v1.1"/>
</dbReference>
<dbReference type="SUPFAM" id="SSF52540">
    <property type="entry name" value="P-loop containing nucleoside triphosphate hydrolases"/>
    <property type="match status" value="1"/>
</dbReference>
<dbReference type="SMART" id="SM00015">
    <property type="entry name" value="IQ"/>
    <property type="match status" value="2"/>
</dbReference>
<dbReference type="Gramene" id="Kaladp0053s0515.1.v1.1">
    <property type="protein sequence ID" value="Kaladp0053s0515.1.v1.1"/>
    <property type="gene ID" value="Kaladp0053s0515.v1.1"/>
</dbReference>
<comment type="similarity">
    <text evidence="2">Belongs to the IQD family.</text>
</comment>
<evidence type="ECO:0000259" key="6">
    <source>
        <dbReference type="Pfam" id="PF13178"/>
    </source>
</evidence>
<evidence type="ECO:0000256" key="2">
    <source>
        <dbReference type="ARBA" id="ARBA00024341"/>
    </source>
</evidence>